<dbReference type="InterPro" id="IPR012337">
    <property type="entry name" value="RNaseH-like_sf"/>
</dbReference>
<evidence type="ECO:0000259" key="8">
    <source>
        <dbReference type="PROSITE" id="PS51193"/>
    </source>
</evidence>
<comment type="caution">
    <text evidence="9">The sequence shown here is derived from an EMBL/GenBank/DDBJ whole genome shotgun (WGS) entry which is preliminary data.</text>
</comment>
<dbReference type="Gene3D" id="3.30.420.10">
    <property type="entry name" value="Ribonuclease H-like superfamily/Ribonuclease H"/>
    <property type="match status" value="1"/>
</dbReference>
<organism evidence="9 10">
    <name type="scientific">Neobacillus notoginsengisoli</name>
    <dbReference type="NCBI Taxonomy" id="1578198"/>
    <lineage>
        <taxon>Bacteria</taxon>
        <taxon>Bacillati</taxon>
        <taxon>Bacillota</taxon>
        <taxon>Bacilli</taxon>
        <taxon>Bacillales</taxon>
        <taxon>Bacillaceae</taxon>
        <taxon>Neobacillus</taxon>
    </lineage>
</organism>
<protein>
    <recommendedName>
        <fullName evidence="6 7">3'-5' exonuclease DinG</fullName>
        <ecNumber evidence="6 7">3.1.-.-</ecNumber>
    </recommendedName>
</protein>
<evidence type="ECO:0000256" key="2">
    <source>
        <dbReference type="ARBA" id="ARBA00022741"/>
    </source>
</evidence>
<reference evidence="9 10" key="1">
    <citation type="journal article" date="2017" name="Int. J. Syst. Evol. Microbiol.">
        <title>Bacillus notoginsengisoli sp. nov., a novel bacterium isolated from the rhizosphere of Panax notoginseng.</title>
        <authorList>
            <person name="Zhang M.Y."/>
            <person name="Cheng J."/>
            <person name="Cai Y."/>
            <person name="Zhang T.Y."/>
            <person name="Wu Y.Y."/>
            <person name="Manikprabhu D."/>
            <person name="Li W.J."/>
            <person name="Zhang Y.X."/>
        </authorList>
    </citation>
    <scope>NUCLEOTIDE SEQUENCE [LARGE SCALE GENOMIC DNA]</scope>
    <source>
        <strain evidence="9 10">JCM 30743</strain>
    </source>
</reference>
<dbReference type="Proteomes" id="UP000284416">
    <property type="component" value="Unassembled WGS sequence"/>
</dbReference>
<dbReference type="AlphaFoldDB" id="A0A417YVQ8"/>
<dbReference type="GO" id="GO:0006260">
    <property type="term" value="P:DNA replication"/>
    <property type="evidence" value="ECO:0007669"/>
    <property type="project" value="InterPro"/>
</dbReference>
<dbReference type="SUPFAM" id="SSF52540">
    <property type="entry name" value="P-loop containing nucleoside triphosphate hydrolases"/>
    <property type="match status" value="1"/>
</dbReference>
<keyword evidence="1 6" id="KW-0540">Nuclease</keyword>
<dbReference type="InterPro" id="IPR036397">
    <property type="entry name" value="RNaseH_sf"/>
</dbReference>
<dbReference type="InterPro" id="IPR014001">
    <property type="entry name" value="Helicase_ATP-bd"/>
</dbReference>
<dbReference type="InterPro" id="IPR006555">
    <property type="entry name" value="ATP-dep_Helicase_C"/>
</dbReference>
<dbReference type="Gene3D" id="3.40.50.300">
    <property type="entry name" value="P-loop containing nucleotide triphosphate hydrolases"/>
    <property type="match status" value="2"/>
</dbReference>
<dbReference type="InterPro" id="IPR027417">
    <property type="entry name" value="P-loop_NTPase"/>
</dbReference>
<comment type="caution">
    <text evidence="6">Lacks conserved residue(s) required for the propagation of feature annotation.</text>
</comment>
<dbReference type="EC" id="3.1.-.-" evidence="6 7"/>
<evidence type="ECO:0000256" key="5">
    <source>
        <dbReference type="ARBA" id="ARBA00022840"/>
    </source>
</evidence>
<keyword evidence="4 6" id="KW-0269">Exonuclease</keyword>
<keyword evidence="5 6" id="KW-0067">ATP-binding</keyword>
<dbReference type="SMART" id="SM00487">
    <property type="entry name" value="DEXDc"/>
    <property type="match status" value="1"/>
</dbReference>
<evidence type="ECO:0000313" key="10">
    <source>
        <dbReference type="Proteomes" id="UP000284416"/>
    </source>
</evidence>
<evidence type="ECO:0000256" key="3">
    <source>
        <dbReference type="ARBA" id="ARBA00022801"/>
    </source>
</evidence>
<gene>
    <name evidence="6 7 9" type="primary">dinG</name>
    <name evidence="9" type="ORF">D1B31_10105</name>
</gene>
<sequence>MAEKFVVVDLETTGNSPKKGDRIIQFAAVVIEDGKIAEMYTTLINPLQPIPIFIEELTGLSDDDVKEAPLFSEIAPKVSSLLKDAYFVAHNVSFDMGFLQEEFILSGEKAFTGPVLDTVEMARFLEPSSDSYKLADLAAGEGLSHDRPHQADSDAEATAELFILFLKKLKNLPIKTIRQLARLSEGLKSDIHLLLNSIELEKDEGIDSIPESIIFVNGIALKDPGIREKDQANLIISEEYPWSHAEKEKLFQSAAFLLESREGQFEMMDEVYHSFQNGTHALIEAGTGIGKTLGYLLPAAYFSRRENVRVIISTYTIQLQEQLLSREIPLLTGILPFEFKAALLKGRNNYISLSRFAKSLEEENDNYDVALAKMQILIWLMTTDHGDRDELNLSSGGHLYWNTIRNEKDSHREKSPWHQVDFYNRAKKNAREADLLITNHSLLLSDLDSGGKTLPAYSYVVLDEGHHFEKASASHLGIRLDYLSVRLTLSQFGLYEQRQLFYKAEKIIASNPNREKMNTKLQINDLYADTLYEMDEFFKLAIAFASKEGKRNPSKRLKAAINEDSHSREWNAMKHASERFLFRLRDLTEIVQTIREMAIVLPGKQASAIEMELAAFQLELEMLQKKMTGLFTIGSDFVKWVETDTRVPQNATEIVAMPVSVSETLSKKFFLCKKSVVLTSATLTVNQSFDYAIKELGLEPKYCNTISIPSPFNYNENVKLFISSDLPEINSVTQDEYIAEIAAKIISVCEAAKGRLLVLFTSHEMLKKTFELVKESGLLPEYALIAQGISGGSRSRLTRNFQKYDKAVLFGTNSFWEGIDIPGEGLSCLIVVRLPFSSPDEPFTKAKCRRIEKSGGRAFLEYSLPEAVLRFKQGFGRLIRTSSDRGVIVIFDKRIGESSYGKVFLQSIPEVPIKKVDINQLVDEIDNWL</sequence>
<evidence type="ECO:0000256" key="7">
    <source>
        <dbReference type="RuleBase" id="RU364106"/>
    </source>
</evidence>
<dbReference type="InterPro" id="IPR013520">
    <property type="entry name" value="Ribonucl_H"/>
</dbReference>
<keyword evidence="3 6" id="KW-0378">Hydrolase</keyword>
<dbReference type="GO" id="GO:0008408">
    <property type="term" value="F:3'-5' exonuclease activity"/>
    <property type="evidence" value="ECO:0007669"/>
    <property type="project" value="UniProtKB-UniRule"/>
</dbReference>
<proteinExistence type="inferred from homology"/>
<comment type="similarity">
    <text evidence="6 7">Belongs to the helicase family. DinG subfamily. Type 2 sub-subfamily.</text>
</comment>
<dbReference type="CDD" id="cd06127">
    <property type="entry name" value="DEDDh"/>
    <property type="match status" value="1"/>
</dbReference>
<dbReference type="GO" id="GO:0003677">
    <property type="term" value="F:DNA binding"/>
    <property type="evidence" value="ECO:0007669"/>
    <property type="project" value="InterPro"/>
</dbReference>
<accession>A0A417YVQ8</accession>
<name>A0A417YVQ8_9BACI</name>
<dbReference type="Pfam" id="PF00929">
    <property type="entry name" value="RNase_T"/>
    <property type="match status" value="1"/>
</dbReference>
<feature type="binding site" evidence="6">
    <location>
        <begin position="285"/>
        <end position="292"/>
    </location>
    <ligand>
        <name>ATP</name>
        <dbReference type="ChEBI" id="CHEBI:30616"/>
    </ligand>
</feature>
<evidence type="ECO:0000313" key="9">
    <source>
        <dbReference type="EMBL" id="RHW41275.1"/>
    </source>
</evidence>
<dbReference type="SMART" id="SM00491">
    <property type="entry name" value="HELICc2"/>
    <property type="match status" value="1"/>
</dbReference>
<dbReference type="SMART" id="SM00479">
    <property type="entry name" value="EXOIII"/>
    <property type="match status" value="1"/>
</dbReference>
<dbReference type="InterPro" id="IPR014013">
    <property type="entry name" value="Helic_SF1/SF2_ATP-bd_DinG/Rad3"/>
</dbReference>
<evidence type="ECO:0000256" key="4">
    <source>
        <dbReference type="ARBA" id="ARBA00022839"/>
    </source>
</evidence>
<dbReference type="HAMAP" id="MF_02206">
    <property type="entry name" value="DinG_exonucl"/>
    <property type="match status" value="1"/>
</dbReference>
<dbReference type="GO" id="GO:0005524">
    <property type="term" value="F:ATP binding"/>
    <property type="evidence" value="ECO:0007669"/>
    <property type="project" value="UniProtKB-UniRule"/>
</dbReference>
<dbReference type="NCBIfam" id="TIGR00573">
    <property type="entry name" value="dnaq"/>
    <property type="match status" value="1"/>
</dbReference>
<dbReference type="NCBIfam" id="TIGR01407">
    <property type="entry name" value="dinG_rel"/>
    <property type="match status" value="1"/>
</dbReference>
<dbReference type="RefSeq" id="WP_118920649.1">
    <property type="nucleotide sequence ID" value="NZ_QWEG01000005.1"/>
</dbReference>
<dbReference type="InterPro" id="IPR006310">
    <property type="entry name" value="DinG"/>
</dbReference>
<comment type="function">
    <text evidence="6 7">3'-5' exonuclease.</text>
</comment>
<dbReference type="NCBIfam" id="NF005981">
    <property type="entry name" value="PRK08074.1"/>
    <property type="match status" value="1"/>
</dbReference>
<dbReference type="SUPFAM" id="SSF53098">
    <property type="entry name" value="Ribonuclease H-like"/>
    <property type="match status" value="1"/>
</dbReference>
<dbReference type="Pfam" id="PF13307">
    <property type="entry name" value="Helicase_C_2"/>
    <property type="match status" value="1"/>
</dbReference>
<dbReference type="GO" id="GO:0016818">
    <property type="term" value="F:hydrolase activity, acting on acid anhydrides, in phosphorus-containing anhydrides"/>
    <property type="evidence" value="ECO:0007669"/>
    <property type="project" value="InterPro"/>
</dbReference>
<feature type="domain" description="Helicase ATP-binding" evidence="8">
    <location>
        <begin position="250"/>
        <end position="524"/>
    </location>
</feature>
<keyword evidence="2 6" id="KW-0547">Nucleotide-binding</keyword>
<dbReference type="EMBL" id="QWEG01000005">
    <property type="protein sequence ID" value="RHW41275.1"/>
    <property type="molecule type" value="Genomic_DNA"/>
</dbReference>
<dbReference type="PROSITE" id="PS51193">
    <property type="entry name" value="HELICASE_ATP_BIND_2"/>
    <property type="match status" value="1"/>
</dbReference>
<dbReference type="InterPro" id="IPR006054">
    <property type="entry name" value="DnaQ"/>
</dbReference>
<dbReference type="GO" id="GO:0003678">
    <property type="term" value="F:DNA helicase activity"/>
    <property type="evidence" value="ECO:0007669"/>
    <property type="project" value="TreeGrafter"/>
</dbReference>
<dbReference type="PANTHER" id="PTHR11472">
    <property type="entry name" value="DNA REPAIR DEAD HELICASE RAD3/XP-D SUBFAMILY MEMBER"/>
    <property type="match status" value="1"/>
</dbReference>
<dbReference type="InterPro" id="IPR045028">
    <property type="entry name" value="DinG/Rad3-like"/>
</dbReference>
<keyword evidence="10" id="KW-1185">Reference proteome</keyword>
<dbReference type="PANTHER" id="PTHR11472:SF34">
    <property type="entry name" value="REGULATOR OF TELOMERE ELONGATION HELICASE 1"/>
    <property type="match status" value="1"/>
</dbReference>
<dbReference type="OrthoDB" id="9803913at2"/>
<dbReference type="FunFam" id="3.30.420.10:FF:000045">
    <property type="entry name" value="3'-5' exonuclease DinG"/>
    <property type="match status" value="1"/>
</dbReference>
<evidence type="ECO:0000256" key="1">
    <source>
        <dbReference type="ARBA" id="ARBA00022722"/>
    </source>
</evidence>
<keyword evidence="9" id="KW-0347">Helicase</keyword>
<dbReference type="GO" id="GO:0003887">
    <property type="term" value="F:DNA-directed DNA polymerase activity"/>
    <property type="evidence" value="ECO:0007669"/>
    <property type="project" value="InterPro"/>
</dbReference>
<evidence type="ECO:0000256" key="6">
    <source>
        <dbReference type="HAMAP-Rule" id="MF_02206"/>
    </source>
</evidence>